<accession>W6Z3Q1</accession>
<proteinExistence type="predicted"/>
<dbReference type="STRING" id="930090.W6Z3Q1"/>
<evidence type="ECO:0000313" key="3">
    <source>
        <dbReference type="Proteomes" id="UP000054032"/>
    </source>
</evidence>
<evidence type="ECO:0000259" key="1">
    <source>
        <dbReference type="Pfam" id="PF22939"/>
    </source>
</evidence>
<feature type="non-terminal residue" evidence="2">
    <location>
        <position position="306"/>
    </location>
</feature>
<dbReference type="HOGENOM" id="CLU_000288_34_23_1"/>
<organism evidence="2 3">
    <name type="scientific">Bipolaris oryzae ATCC 44560</name>
    <dbReference type="NCBI Taxonomy" id="930090"/>
    <lineage>
        <taxon>Eukaryota</taxon>
        <taxon>Fungi</taxon>
        <taxon>Dikarya</taxon>
        <taxon>Ascomycota</taxon>
        <taxon>Pezizomycotina</taxon>
        <taxon>Dothideomycetes</taxon>
        <taxon>Pleosporomycetidae</taxon>
        <taxon>Pleosporales</taxon>
        <taxon>Pleosporineae</taxon>
        <taxon>Pleosporaceae</taxon>
        <taxon>Bipolaris</taxon>
    </lineage>
</organism>
<dbReference type="KEGG" id="bor:COCMIDRAFT_98284"/>
<evidence type="ECO:0000313" key="2">
    <source>
        <dbReference type="EMBL" id="EUC44368.1"/>
    </source>
</evidence>
<gene>
    <name evidence="2" type="ORF">COCMIDRAFT_98284</name>
</gene>
<sequence length="306" mass="34860">MTWITDLVNLETGNAHLAVTSRDEQEIRTSFRHMVARNGSIAVEGEGLDGDIAAFVKDEVARLERWKNLPTIQMEIENKLVAKANGMFRYVACQIRELEDCLEPDALREALQNLPKDLNEIYSRILSRMPNGYQEKTIRLLQFLIYSPNSLSIEELVDAVAVKVDKQPAFESANRMPEPIELAKYCSSLIKLIISDSESITKAKVRLAHFTVQEYLVKYSNHSSKFTETAARADMAIVCMSYLRDIDYDSPVSQLTISFPFMTYSSKNWMSHAAASEHEKDVLGKTTDFMRDCSDLCHEYWTSIYG</sequence>
<dbReference type="GeneID" id="19129226"/>
<keyword evidence="3" id="KW-1185">Reference proteome</keyword>
<dbReference type="OrthoDB" id="3944243at2759"/>
<protein>
    <recommendedName>
        <fullName evidence="1">GPI inositol-deacylase winged helix domain-containing protein</fullName>
    </recommendedName>
</protein>
<dbReference type="AlphaFoldDB" id="W6Z3Q1"/>
<name>W6Z3Q1_COCMI</name>
<dbReference type="EMBL" id="KI964005">
    <property type="protein sequence ID" value="EUC44368.1"/>
    <property type="molecule type" value="Genomic_DNA"/>
</dbReference>
<reference evidence="2 3" key="1">
    <citation type="journal article" date="2013" name="PLoS Genet.">
        <title>Comparative genome structure, secondary metabolite, and effector coding capacity across Cochliobolus pathogens.</title>
        <authorList>
            <person name="Condon B.J."/>
            <person name="Leng Y."/>
            <person name="Wu D."/>
            <person name="Bushley K.E."/>
            <person name="Ohm R.A."/>
            <person name="Otillar R."/>
            <person name="Martin J."/>
            <person name="Schackwitz W."/>
            <person name="Grimwood J."/>
            <person name="MohdZainudin N."/>
            <person name="Xue C."/>
            <person name="Wang R."/>
            <person name="Manning V.A."/>
            <person name="Dhillon B."/>
            <person name="Tu Z.J."/>
            <person name="Steffenson B.J."/>
            <person name="Salamov A."/>
            <person name="Sun H."/>
            <person name="Lowry S."/>
            <person name="LaButti K."/>
            <person name="Han J."/>
            <person name="Copeland A."/>
            <person name="Lindquist E."/>
            <person name="Barry K."/>
            <person name="Schmutz J."/>
            <person name="Baker S.E."/>
            <person name="Ciuffetti L.M."/>
            <person name="Grigoriev I.V."/>
            <person name="Zhong S."/>
            <person name="Turgeon B.G."/>
        </authorList>
    </citation>
    <scope>NUCLEOTIDE SEQUENCE [LARGE SCALE GENOMIC DNA]</scope>
    <source>
        <strain evidence="2 3">ATCC 44560</strain>
    </source>
</reference>
<dbReference type="PANTHER" id="PTHR10039:SF16">
    <property type="entry name" value="GPI INOSITOL-DEACYLASE"/>
    <property type="match status" value="1"/>
</dbReference>
<dbReference type="PANTHER" id="PTHR10039">
    <property type="entry name" value="AMELOGENIN"/>
    <property type="match status" value="1"/>
</dbReference>
<dbReference type="InterPro" id="IPR054471">
    <property type="entry name" value="GPIID_WHD"/>
</dbReference>
<feature type="domain" description="GPI inositol-deacylase winged helix" evidence="1">
    <location>
        <begin position="136"/>
        <end position="223"/>
    </location>
</feature>
<dbReference type="Proteomes" id="UP000054032">
    <property type="component" value="Unassembled WGS sequence"/>
</dbReference>
<dbReference type="eggNOG" id="KOG4177">
    <property type="taxonomic scope" value="Eukaryota"/>
</dbReference>
<dbReference type="RefSeq" id="XP_007689084.1">
    <property type="nucleotide sequence ID" value="XM_007690894.1"/>
</dbReference>
<dbReference type="Pfam" id="PF22939">
    <property type="entry name" value="WHD_GPIID"/>
    <property type="match status" value="1"/>
</dbReference>